<dbReference type="PANTHER" id="PTHR30460">
    <property type="entry name" value="MODERATE CONDUCTANCE MECHANOSENSITIVE CHANNEL YBIO"/>
    <property type="match status" value="1"/>
</dbReference>
<proteinExistence type="inferred from homology"/>
<evidence type="ECO:0000256" key="6">
    <source>
        <dbReference type="ARBA" id="ARBA00022989"/>
    </source>
</evidence>
<evidence type="ECO:0000256" key="1">
    <source>
        <dbReference type="ARBA" id="ARBA00004141"/>
    </source>
</evidence>
<organism evidence="10 11">
    <name type="scientific">Alsobacter metallidurans</name>
    <dbReference type="NCBI Taxonomy" id="340221"/>
    <lineage>
        <taxon>Bacteria</taxon>
        <taxon>Pseudomonadati</taxon>
        <taxon>Pseudomonadota</taxon>
        <taxon>Alphaproteobacteria</taxon>
        <taxon>Hyphomicrobiales</taxon>
        <taxon>Alsobacteraceae</taxon>
        <taxon>Alsobacter</taxon>
    </lineage>
</organism>
<dbReference type="Proteomes" id="UP000603912">
    <property type="component" value="Unassembled WGS sequence"/>
</dbReference>
<dbReference type="Gene3D" id="2.30.30.60">
    <property type="match status" value="1"/>
</dbReference>
<dbReference type="GO" id="GO:0008381">
    <property type="term" value="F:mechanosensitive monoatomic ion channel activity"/>
    <property type="evidence" value="ECO:0007669"/>
    <property type="project" value="InterPro"/>
</dbReference>
<sequence>MMMATSILERAQNGVAAALRDFALAPGEAAGLLAGINASLQSGDGVRAFAYLLIVFIVAAGLEWLFWTYAGPAYRWLLAEDPRRRTDAWRIAGRRIATDAAALTLSVVSMLAVAAIFAWPPGVPDVIVGVAMVTLAARLTAALAGALLAPGNRRLRLVSLGAPDARAWSLALPPLAGVLAAGLVAAEAFEPHAPHLAGAFAVLTALVAGVSLVVVVAVLEKRRPPQRRLLPRPLVAGLWAAVVLLVWLAGEPRWALTVVIVSATLLLEGVARRIVRAAWDLAEASKASAEAAALAQAADAATPSTEPAASVPAAPVLRPRRRALMAALSRDVSIRAARFVVALAGLGACIAVWGLAILSPMDVQSPLERFVSRTLGAVVLVLLADLAWTAVKTWTDALLERVAATPHGDPETGANARLLTLVPMARKAFGATLVGLLAVSLLSIFGIAITPLLAGAGVLGIAVGFGAQTLVRDVLSGVFYLAEDVFRIGDYIEGGSAKGTVERITLRTVALRHQNGPLHFVPYGSLGSVRNNSRDWVIDKFELPLPIEVDSEFVRKLVKKIGQQMLEDPEIGHLIVEPLKTKIYRIEPGVKVFRCKVQTPPGKQFEVRAAAYRRIEAALRENGLRFADSRSQVVLSSAPQGEPLTAANA</sequence>
<dbReference type="SUPFAM" id="SSF50182">
    <property type="entry name" value="Sm-like ribonucleoproteins"/>
    <property type="match status" value="1"/>
</dbReference>
<dbReference type="InterPro" id="IPR010920">
    <property type="entry name" value="LSM_dom_sf"/>
</dbReference>
<dbReference type="InterPro" id="IPR045276">
    <property type="entry name" value="YbiO_bact"/>
</dbReference>
<evidence type="ECO:0000256" key="4">
    <source>
        <dbReference type="ARBA" id="ARBA00022475"/>
    </source>
</evidence>
<keyword evidence="5 8" id="KW-0812">Transmembrane</keyword>
<keyword evidence="6 8" id="KW-1133">Transmembrane helix</keyword>
<keyword evidence="4" id="KW-1003">Cell membrane</keyword>
<dbReference type="GO" id="GO:0005886">
    <property type="term" value="C:plasma membrane"/>
    <property type="evidence" value="ECO:0007669"/>
    <property type="project" value="UniProtKB-SubCell"/>
</dbReference>
<dbReference type="InterPro" id="IPR006685">
    <property type="entry name" value="MscS_channel_2nd"/>
</dbReference>
<dbReference type="InterPro" id="IPR023408">
    <property type="entry name" value="MscS_beta-dom_sf"/>
</dbReference>
<dbReference type="InterPro" id="IPR011014">
    <property type="entry name" value="MscS_channel_TM-2"/>
</dbReference>
<evidence type="ECO:0000313" key="10">
    <source>
        <dbReference type="EMBL" id="GGH23439.1"/>
    </source>
</evidence>
<feature type="transmembrane region" description="Helical" evidence="8">
    <location>
        <begin position="195"/>
        <end position="217"/>
    </location>
</feature>
<gene>
    <name evidence="10" type="ORF">GCM10007036_29210</name>
</gene>
<name>A0A917I9J5_9HYPH</name>
<comment type="subcellular location">
    <subcellularLocation>
        <location evidence="2">Cell membrane</location>
    </subcellularLocation>
    <subcellularLocation>
        <location evidence="1">Membrane</location>
        <topology evidence="1">Multi-pass membrane protein</topology>
    </subcellularLocation>
</comment>
<evidence type="ECO:0000256" key="3">
    <source>
        <dbReference type="ARBA" id="ARBA00008017"/>
    </source>
</evidence>
<protein>
    <recommendedName>
        <fullName evidence="9">Mechanosensitive ion channel MscS domain-containing protein</fullName>
    </recommendedName>
</protein>
<reference evidence="10" key="1">
    <citation type="journal article" date="2014" name="Int. J. Syst. Evol. Microbiol.">
        <title>Complete genome sequence of Corynebacterium casei LMG S-19264T (=DSM 44701T), isolated from a smear-ripened cheese.</title>
        <authorList>
            <consortium name="US DOE Joint Genome Institute (JGI-PGF)"/>
            <person name="Walter F."/>
            <person name="Albersmeier A."/>
            <person name="Kalinowski J."/>
            <person name="Ruckert C."/>
        </authorList>
    </citation>
    <scope>NUCLEOTIDE SEQUENCE</scope>
    <source>
        <strain evidence="10">CGMCC 1.12214</strain>
    </source>
</reference>
<evidence type="ECO:0000256" key="5">
    <source>
        <dbReference type="ARBA" id="ARBA00022692"/>
    </source>
</evidence>
<comment type="caution">
    <text evidence="10">The sequence shown here is derived from an EMBL/GenBank/DDBJ whole genome shotgun (WGS) entry which is preliminary data.</text>
</comment>
<dbReference type="Gene3D" id="3.30.70.100">
    <property type="match status" value="1"/>
</dbReference>
<feature type="transmembrane region" description="Helical" evidence="8">
    <location>
        <begin position="48"/>
        <end position="67"/>
    </location>
</feature>
<comment type="similarity">
    <text evidence="3">Belongs to the MscS (TC 1.A.23) family.</text>
</comment>
<evidence type="ECO:0000256" key="7">
    <source>
        <dbReference type="ARBA" id="ARBA00023136"/>
    </source>
</evidence>
<feature type="transmembrane region" description="Helical" evidence="8">
    <location>
        <begin position="428"/>
        <end position="447"/>
    </location>
</feature>
<evidence type="ECO:0000259" key="9">
    <source>
        <dbReference type="Pfam" id="PF00924"/>
    </source>
</evidence>
<reference evidence="10" key="2">
    <citation type="submission" date="2020-09" db="EMBL/GenBank/DDBJ databases">
        <authorList>
            <person name="Sun Q."/>
            <person name="Zhou Y."/>
        </authorList>
    </citation>
    <scope>NUCLEOTIDE SEQUENCE</scope>
    <source>
        <strain evidence="10">CGMCC 1.12214</strain>
    </source>
</reference>
<keyword evidence="7 8" id="KW-0472">Membrane</keyword>
<dbReference type="Pfam" id="PF00924">
    <property type="entry name" value="MS_channel_2nd"/>
    <property type="match status" value="1"/>
</dbReference>
<feature type="domain" description="Mechanosensitive ion channel MscS" evidence="9">
    <location>
        <begin position="469"/>
        <end position="533"/>
    </location>
</feature>
<evidence type="ECO:0000256" key="8">
    <source>
        <dbReference type="SAM" id="Phobius"/>
    </source>
</evidence>
<keyword evidence="11" id="KW-1185">Reference proteome</keyword>
<evidence type="ECO:0000313" key="11">
    <source>
        <dbReference type="Proteomes" id="UP000603912"/>
    </source>
</evidence>
<feature type="transmembrane region" description="Helical" evidence="8">
    <location>
        <begin position="229"/>
        <end position="248"/>
    </location>
</feature>
<evidence type="ECO:0000256" key="2">
    <source>
        <dbReference type="ARBA" id="ARBA00004236"/>
    </source>
</evidence>
<dbReference type="AlphaFoldDB" id="A0A917I9J5"/>
<feature type="transmembrane region" description="Helical" evidence="8">
    <location>
        <begin position="339"/>
        <end position="358"/>
    </location>
</feature>
<feature type="transmembrane region" description="Helical" evidence="8">
    <location>
        <begin position="126"/>
        <end position="149"/>
    </location>
</feature>
<feature type="transmembrane region" description="Helical" evidence="8">
    <location>
        <begin position="254"/>
        <end position="271"/>
    </location>
</feature>
<dbReference type="Gene3D" id="1.10.287.1260">
    <property type="match status" value="1"/>
</dbReference>
<dbReference type="PANTHER" id="PTHR30460:SF0">
    <property type="entry name" value="MODERATE CONDUCTANCE MECHANOSENSITIVE CHANNEL YBIO"/>
    <property type="match status" value="1"/>
</dbReference>
<dbReference type="RefSeq" id="WP_188518464.1">
    <property type="nucleotide sequence ID" value="NZ_BMES01000002.1"/>
</dbReference>
<feature type="transmembrane region" description="Helical" evidence="8">
    <location>
        <begin position="170"/>
        <end position="189"/>
    </location>
</feature>
<dbReference type="SUPFAM" id="SSF82861">
    <property type="entry name" value="Mechanosensitive channel protein MscS (YggB), transmembrane region"/>
    <property type="match status" value="1"/>
</dbReference>
<accession>A0A917I9J5</accession>
<dbReference type="EMBL" id="BMES01000002">
    <property type="protein sequence ID" value="GGH23439.1"/>
    <property type="molecule type" value="Genomic_DNA"/>
</dbReference>
<feature type="transmembrane region" description="Helical" evidence="8">
    <location>
        <begin position="100"/>
        <end position="120"/>
    </location>
</feature>
<feature type="transmembrane region" description="Helical" evidence="8">
    <location>
        <begin position="370"/>
        <end position="391"/>
    </location>
</feature>